<evidence type="ECO:0000256" key="2">
    <source>
        <dbReference type="SAM" id="SignalP"/>
    </source>
</evidence>
<feature type="compositionally biased region" description="Basic and acidic residues" evidence="1">
    <location>
        <begin position="100"/>
        <end position="109"/>
    </location>
</feature>
<feature type="chain" id="PRO_5008786902" evidence="2">
    <location>
        <begin position="21"/>
        <end position="121"/>
    </location>
</feature>
<reference evidence="5" key="1">
    <citation type="submission" date="2012-12" db="EMBL/GenBank/DDBJ databases">
        <authorList>
            <person name="Hellsten U."/>
            <person name="Grimwood J."/>
            <person name="Chapman J.A."/>
            <person name="Shapiro H."/>
            <person name="Aerts A."/>
            <person name="Otillar R.P."/>
            <person name="Terry A.Y."/>
            <person name="Boore J.L."/>
            <person name="Simakov O."/>
            <person name="Marletaz F."/>
            <person name="Cho S.-J."/>
            <person name="Edsinger-Gonzales E."/>
            <person name="Havlak P."/>
            <person name="Kuo D.-H."/>
            <person name="Larsson T."/>
            <person name="Lv J."/>
            <person name="Arendt D."/>
            <person name="Savage R."/>
            <person name="Osoegawa K."/>
            <person name="de Jong P."/>
            <person name="Lindberg D.R."/>
            <person name="Seaver E.C."/>
            <person name="Weisblat D.A."/>
            <person name="Putnam N.H."/>
            <person name="Grigoriev I.V."/>
            <person name="Rokhsar D.S."/>
        </authorList>
    </citation>
    <scope>NUCLEOTIDE SEQUENCE</scope>
    <source>
        <strain evidence="5">I ESC-2004</strain>
    </source>
</reference>
<keyword evidence="2" id="KW-0732">Signal</keyword>
<dbReference type="HOGENOM" id="CLU_2040283_0_0_1"/>
<evidence type="ECO:0000313" key="4">
    <source>
        <dbReference type="EnsemblMetazoa" id="CapteP216446"/>
    </source>
</evidence>
<dbReference type="EnsemblMetazoa" id="CapteT216446">
    <property type="protein sequence ID" value="CapteP216446"/>
    <property type="gene ID" value="CapteG216446"/>
</dbReference>
<keyword evidence="5" id="KW-1185">Reference proteome</keyword>
<evidence type="ECO:0000313" key="5">
    <source>
        <dbReference type="Proteomes" id="UP000014760"/>
    </source>
</evidence>
<dbReference type="AlphaFoldDB" id="R7TDX5"/>
<protein>
    <submittedName>
        <fullName evidence="3 4">Uncharacterized protein</fullName>
    </submittedName>
</protein>
<sequence>MNARLTLLALSASFLVMATASPVYDPDEDLFAGYGFKHPYPMAHNTVADVSSLSTLAKMLLALTAKDSKAVVAEKRGSFWRPMGGPLPVQTRFVSFGSRLEPDHTKDDGPAGIKAMRYGRR</sequence>
<evidence type="ECO:0000256" key="1">
    <source>
        <dbReference type="SAM" id="MobiDB-lite"/>
    </source>
</evidence>
<reference evidence="3 5" key="2">
    <citation type="journal article" date="2013" name="Nature">
        <title>Insights into bilaterian evolution from three spiralian genomes.</title>
        <authorList>
            <person name="Simakov O."/>
            <person name="Marletaz F."/>
            <person name="Cho S.J."/>
            <person name="Edsinger-Gonzales E."/>
            <person name="Havlak P."/>
            <person name="Hellsten U."/>
            <person name="Kuo D.H."/>
            <person name="Larsson T."/>
            <person name="Lv J."/>
            <person name="Arendt D."/>
            <person name="Savage R."/>
            <person name="Osoegawa K."/>
            <person name="de Jong P."/>
            <person name="Grimwood J."/>
            <person name="Chapman J.A."/>
            <person name="Shapiro H."/>
            <person name="Aerts A."/>
            <person name="Otillar R.P."/>
            <person name="Terry A.Y."/>
            <person name="Boore J.L."/>
            <person name="Grigoriev I.V."/>
            <person name="Lindberg D.R."/>
            <person name="Seaver E.C."/>
            <person name="Weisblat D.A."/>
            <person name="Putnam N.H."/>
            <person name="Rokhsar D.S."/>
        </authorList>
    </citation>
    <scope>NUCLEOTIDE SEQUENCE</scope>
    <source>
        <strain evidence="3 5">I ESC-2004</strain>
    </source>
</reference>
<feature type="region of interest" description="Disordered" evidence="1">
    <location>
        <begin position="99"/>
        <end position="121"/>
    </location>
</feature>
<feature type="signal peptide" evidence="2">
    <location>
        <begin position="1"/>
        <end position="20"/>
    </location>
</feature>
<dbReference type="EMBL" id="AMQN01000353">
    <property type="status" value="NOT_ANNOTATED_CDS"/>
    <property type="molecule type" value="Genomic_DNA"/>
</dbReference>
<name>R7TDX5_CAPTE</name>
<accession>R7TDX5</accession>
<proteinExistence type="predicted"/>
<evidence type="ECO:0000313" key="3">
    <source>
        <dbReference type="EMBL" id="ELT91919.1"/>
    </source>
</evidence>
<dbReference type="Proteomes" id="UP000014760">
    <property type="component" value="Unassembled WGS sequence"/>
</dbReference>
<organism evidence="3">
    <name type="scientific">Capitella teleta</name>
    <name type="common">Polychaete worm</name>
    <dbReference type="NCBI Taxonomy" id="283909"/>
    <lineage>
        <taxon>Eukaryota</taxon>
        <taxon>Metazoa</taxon>
        <taxon>Spiralia</taxon>
        <taxon>Lophotrochozoa</taxon>
        <taxon>Annelida</taxon>
        <taxon>Polychaeta</taxon>
        <taxon>Sedentaria</taxon>
        <taxon>Scolecida</taxon>
        <taxon>Capitellidae</taxon>
        <taxon>Capitella</taxon>
    </lineage>
</organism>
<gene>
    <name evidence="3" type="ORF">CAPTEDRAFT_216446</name>
</gene>
<dbReference type="EMBL" id="KB310317">
    <property type="protein sequence ID" value="ELT91919.1"/>
    <property type="molecule type" value="Genomic_DNA"/>
</dbReference>
<reference evidence="4" key="3">
    <citation type="submission" date="2015-06" db="UniProtKB">
        <authorList>
            <consortium name="EnsemblMetazoa"/>
        </authorList>
    </citation>
    <scope>IDENTIFICATION</scope>
</reference>